<sequence>MIPQALTTRHERLRGPLVLGAAVMQGLCLILLAIDVGSELSAFDPLTILEAFALIGLLASVALTLAEYRALMRRTNRVERNLAAATGAFAALMDDQFTRWGLTAAERDVALMSVKGVSVADIAMLRHTAAGTVKAQSAAIYRKAGVSNRAEMISVLIEDLIDGVPLPTP</sequence>
<keyword evidence="1" id="KW-0812">Transmembrane</keyword>
<evidence type="ECO:0000256" key="1">
    <source>
        <dbReference type="SAM" id="Phobius"/>
    </source>
</evidence>
<gene>
    <name evidence="3" type="ORF">SAMN04488003_12253</name>
</gene>
<proteinExistence type="predicted"/>
<feature type="domain" description="HTH luxR-type" evidence="2">
    <location>
        <begin position="99"/>
        <end position="156"/>
    </location>
</feature>
<dbReference type="OrthoDB" id="8277135at2"/>
<dbReference type="Gene3D" id="1.10.10.10">
    <property type="entry name" value="Winged helix-like DNA-binding domain superfamily/Winged helix DNA-binding domain"/>
    <property type="match status" value="1"/>
</dbReference>
<reference evidence="3 4" key="1">
    <citation type="submission" date="2016-10" db="EMBL/GenBank/DDBJ databases">
        <authorList>
            <person name="de Groot N.N."/>
        </authorList>
    </citation>
    <scope>NUCLEOTIDE SEQUENCE [LARGE SCALE GENOMIC DNA]</scope>
    <source>
        <strain evidence="3 4">DSM 16213</strain>
    </source>
</reference>
<dbReference type="InterPro" id="IPR000792">
    <property type="entry name" value="Tscrpt_reg_LuxR_C"/>
</dbReference>
<name>A0A1H8HWD6_9RHOB</name>
<keyword evidence="1" id="KW-1133">Transmembrane helix</keyword>
<dbReference type="STRING" id="245187.SAMN04488003_12253"/>
<dbReference type="GO" id="GO:0003677">
    <property type="term" value="F:DNA binding"/>
    <property type="evidence" value="ECO:0007669"/>
    <property type="project" value="InterPro"/>
</dbReference>
<dbReference type="RefSeq" id="WP_089904935.1">
    <property type="nucleotide sequence ID" value="NZ_FOCI01000022.1"/>
</dbReference>
<dbReference type="Proteomes" id="UP000199585">
    <property type="component" value="Unassembled WGS sequence"/>
</dbReference>
<protein>
    <submittedName>
        <fullName evidence="3">Regulatory protein, luxR family</fullName>
    </submittedName>
</protein>
<feature type="transmembrane region" description="Helical" evidence="1">
    <location>
        <begin position="16"/>
        <end position="34"/>
    </location>
</feature>
<dbReference type="InterPro" id="IPR036388">
    <property type="entry name" value="WH-like_DNA-bd_sf"/>
</dbReference>
<feature type="transmembrane region" description="Helical" evidence="1">
    <location>
        <begin position="46"/>
        <end position="66"/>
    </location>
</feature>
<dbReference type="InterPro" id="IPR016032">
    <property type="entry name" value="Sig_transdc_resp-reg_C-effctor"/>
</dbReference>
<keyword evidence="1" id="KW-0472">Membrane</keyword>
<evidence type="ECO:0000259" key="2">
    <source>
        <dbReference type="SMART" id="SM00421"/>
    </source>
</evidence>
<accession>A0A1H8HWD6</accession>
<dbReference type="EMBL" id="FOCI01000022">
    <property type="protein sequence ID" value="SEN60412.1"/>
    <property type="molecule type" value="Genomic_DNA"/>
</dbReference>
<evidence type="ECO:0000313" key="4">
    <source>
        <dbReference type="Proteomes" id="UP000199585"/>
    </source>
</evidence>
<evidence type="ECO:0000313" key="3">
    <source>
        <dbReference type="EMBL" id="SEN60412.1"/>
    </source>
</evidence>
<organism evidence="3 4">
    <name type="scientific">Loktanella fryxellensis</name>
    <dbReference type="NCBI Taxonomy" id="245187"/>
    <lineage>
        <taxon>Bacteria</taxon>
        <taxon>Pseudomonadati</taxon>
        <taxon>Pseudomonadota</taxon>
        <taxon>Alphaproteobacteria</taxon>
        <taxon>Rhodobacterales</taxon>
        <taxon>Roseobacteraceae</taxon>
        <taxon>Loktanella</taxon>
    </lineage>
</organism>
<dbReference type="SUPFAM" id="SSF46894">
    <property type="entry name" value="C-terminal effector domain of the bipartite response regulators"/>
    <property type="match status" value="1"/>
</dbReference>
<dbReference type="AlphaFoldDB" id="A0A1H8HWD6"/>
<keyword evidence="4" id="KW-1185">Reference proteome</keyword>
<dbReference type="SMART" id="SM00421">
    <property type="entry name" value="HTH_LUXR"/>
    <property type="match status" value="1"/>
</dbReference>
<dbReference type="Pfam" id="PF00196">
    <property type="entry name" value="GerE"/>
    <property type="match status" value="1"/>
</dbReference>
<dbReference type="GO" id="GO:0006355">
    <property type="term" value="P:regulation of DNA-templated transcription"/>
    <property type="evidence" value="ECO:0007669"/>
    <property type="project" value="InterPro"/>
</dbReference>